<accession>A0ACB9Q1Y9</accession>
<proteinExistence type="predicted"/>
<sequence length="90" mass="10288">MIYIKKKFELAQSSLKRCCKNKDAWNFVRPLFSLPTPIEQIHQVSAKVLPYQSRPVGVCIRSEIEFKLLVNQVSGASFSVLEPSRGFVLF</sequence>
<gene>
    <name evidence="1" type="ORF">L6164_003630</name>
</gene>
<evidence type="ECO:0000313" key="2">
    <source>
        <dbReference type="Proteomes" id="UP000828941"/>
    </source>
</evidence>
<dbReference type="Proteomes" id="UP000828941">
    <property type="component" value="Chromosome 2"/>
</dbReference>
<name>A0ACB9Q1Y9_BAUVA</name>
<comment type="caution">
    <text evidence="1">The sequence shown here is derived from an EMBL/GenBank/DDBJ whole genome shotgun (WGS) entry which is preliminary data.</text>
</comment>
<protein>
    <submittedName>
        <fullName evidence="1">Uncharacterized protein</fullName>
    </submittedName>
</protein>
<keyword evidence="2" id="KW-1185">Reference proteome</keyword>
<reference evidence="1 2" key="1">
    <citation type="journal article" date="2022" name="DNA Res.">
        <title>Chromosomal-level genome assembly of the orchid tree Bauhinia variegata (Leguminosae; Cercidoideae) supports the allotetraploid origin hypothesis of Bauhinia.</title>
        <authorList>
            <person name="Zhong Y."/>
            <person name="Chen Y."/>
            <person name="Zheng D."/>
            <person name="Pang J."/>
            <person name="Liu Y."/>
            <person name="Luo S."/>
            <person name="Meng S."/>
            <person name="Qian L."/>
            <person name="Wei D."/>
            <person name="Dai S."/>
            <person name="Zhou R."/>
        </authorList>
    </citation>
    <scope>NUCLEOTIDE SEQUENCE [LARGE SCALE GENOMIC DNA]</scope>
    <source>
        <strain evidence="1">BV-YZ2020</strain>
    </source>
</reference>
<evidence type="ECO:0000313" key="1">
    <source>
        <dbReference type="EMBL" id="KAI4354793.1"/>
    </source>
</evidence>
<dbReference type="EMBL" id="CM039427">
    <property type="protein sequence ID" value="KAI4354793.1"/>
    <property type="molecule type" value="Genomic_DNA"/>
</dbReference>
<organism evidence="1 2">
    <name type="scientific">Bauhinia variegata</name>
    <name type="common">Purple orchid tree</name>
    <name type="synonym">Phanera variegata</name>
    <dbReference type="NCBI Taxonomy" id="167791"/>
    <lineage>
        <taxon>Eukaryota</taxon>
        <taxon>Viridiplantae</taxon>
        <taxon>Streptophyta</taxon>
        <taxon>Embryophyta</taxon>
        <taxon>Tracheophyta</taxon>
        <taxon>Spermatophyta</taxon>
        <taxon>Magnoliopsida</taxon>
        <taxon>eudicotyledons</taxon>
        <taxon>Gunneridae</taxon>
        <taxon>Pentapetalae</taxon>
        <taxon>rosids</taxon>
        <taxon>fabids</taxon>
        <taxon>Fabales</taxon>
        <taxon>Fabaceae</taxon>
        <taxon>Cercidoideae</taxon>
        <taxon>Cercideae</taxon>
        <taxon>Bauhiniinae</taxon>
        <taxon>Bauhinia</taxon>
    </lineage>
</organism>